<protein>
    <recommendedName>
        <fullName evidence="4">Arylsulfatase</fullName>
    </recommendedName>
</protein>
<reference evidence="2 3" key="1">
    <citation type="submission" date="2018-03" db="EMBL/GenBank/DDBJ databases">
        <title>The Complete Genome of Celeribacter baekdonensis strain LH4, a Thiosulfate-Oxidizing Alphaproteobacterium Isolated from Gulf of Mexico Continental Slope Sediments.</title>
        <authorList>
            <person name="Flood B.E."/>
            <person name="Bailey J.V."/>
            <person name="Leprich D."/>
        </authorList>
    </citation>
    <scope>NUCLEOTIDE SEQUENCE [LARGE SCALE GENOMIC DNA]</scope>
    <source>
        <strain evidence="2 3">LH4</strain>
    </source>
</reference>
<dbReference type="Pfam" id="PF01177">
    <property type="entry name" value="Asp_Glu_race"/>
    <property type="match status" value="1"/>
</dbReference>
<evidence type="ECO:0000313" key="3">
    <source>
        <dbReference type="Proteomes" id="UP000241447"/>
    </source>
</evidence>
<proteinExistence type="inferred from homology"/>
<dbReference type="RefSeq" id="WP_107721015.1">
    <property type="nucleotide sequence ID" value="NZ_CP028475.1"/>
</dbReference>
<gene>
    <name evidence="2" type="ORF">DA792_15920</name>
</gene>
<comment type="similarity">
    <text evidence="1">Belongs to the HyuE racemase family.</text>
</comment>
<organism evidence="2 3">
    <name type="scientific">Celeribacter baekdonensis</name>
    <dbReference type="NCBI Taxonomy" id="875171"/>
    <lineage>
        <taxon>Bacteria</taxon>
        <taxon>Pseudomonadati</taxon>
        <taxon>Pseudomonadota</taxon>
        <taxon>Alphaproteobacteria</taxon>
        <taxon>Rhodobacterales</taxon>
        <taxon>Roseobacteraceae</taxon>
        <taxon>Celeribacter</taxon>
    </lineage>
</organism>
<dbReference type="OrthoDB" id="978447at2"/>
<dbReference type="KEGG" id="cbak:DA792_15920"/>
<evidence type="ECO:0008006" key="4">
    <source>
        <dbReference type="Google" id="ProtNLM"/>
    </source>
</evidence>
<dbReference type="InterPro" id="IPR015942">
    <property type="entry name" value="Asp/Glu/hydantoin_racemase"/>
</dbReference>
<dbReference type="AlphaFoldDB" id="A0A2R4M5M1"/>
<evidence type="ECO:0000256" key="1">
    <source>
        <dbReference type="ARBA" id="ARBA00038414"/>
    </source>
</evidence>
<dbReference type="Proteomes" id="UP000241447">
    <property type="component" value="Chromosome"/>
</dbReference>
<dbReference type="GO" id="GO:0047661">
    <property type="term" value="F:amino-acid racemase activity"/>
    <property type="evidence" value="ECO:0007669"/>
    <property type="project" value="InterPro"/>
</dbReference>
<dbReference type="Gene3D" id="3.40.50.12500">
    <property type="match status" value="1"/>
</dbReference>
<evidence type="ECO:0000313" key="2">
    <source>
        <dbReference type="EMBL" id="AVW92397.1"/>
    </source>
</evidence>
<name>A0A2R4M5M1_9RHOB</name>
<dbReference type="InterPro" id="IPR053714">
    <property type="entry name" value="Iso_Racemase_Enz_sf"/>
</dbReference>
<accession>A0A2R4M5M1</accession>
<sequence>MSDVTTPSPSGPRIGLIHALEESVLPIRDAFARLWPEAKPADLLDASLSGDLAEAGQLDQAMMDRFLTLGRYAAAGTGPNDTQAILFTCSAFGPAIEAVKSDLDIPVFRPNEAAFAEALGIGTRIALVVTFPPSLPALSRELEEMAATQGKTIDITPILAEGALAALKAGDGAGHDATVLAACRDLGTQDVILLGQFSLARAAPLLQSQVDCPVITTPDSAVRALRRLVSLP</sequence>
<dbReference type="EMBL" id="CP028475">
    <property type="protein sequence ID" value="AVW92397.1"/>
    <property type="molecule type" value="Genomic_DNA"/>
</dbReference>